<evidence type="ECO:0000256" key="3">
    <source>
        <dbReference type="PROSITE-ProRule" id="PRU00339"/>
    </source>
</evidence>
<dbReference type="Pfam" id="PF14559">
    <property type="entry name" value="TPR_19"/>
    <property type="match status" value="1"/>
</dbReference>
<dbReference type="InterPro" id="IPR011990">
    <property type="entry name" value="TPR-like_helical_dom_sf"/>
</dbReference>
<keyword evidence="2 3" id="KW-0802">TPR repeat</keyword>
<dbReference type="EMBL" id="CP039393">
    <property type="protein sequence ID" value="QCD34852.1"/>
    <property type="molecule type" value="Genomic_DNA"/>
</dbReference>
<dbReference type="SMART" id="SM00028">
    <property type="entry name" value="TPR"/>
    <property type="match status" value="5"/>
</dbReference>
<dbReference type="OrthoDB" id="1093846at2"/>
<evidence type="ECO:0000256" key="4">
    <source>
        <dbReference type="SAM" id="SignalP"/>
    </source>
</evidence>
<feature type="chain" id="PRO_5020650284" evidence="4">
    <location>
        <begin position="22"/>
        <end position="265"/>
    </location>
</feature>
<keyword evidence="6" id="KW-1185">Reference proteome</keyword>
<dbReference type="KEGG" id="mgod:E7746_02650"/>
<sequence>MRKSIIATLLSATMVSVPVTALSDTYFDLMGDADKAISEGKWLEAEKSLKDAMALDPENPSNILLMSNLGLVQFYLGQDSAAIATLSDAHKRAPVSVTVLKNRAEVYLALGRDSLAYNDYSKIIALDTTLIEPRYMHAVMSLRYGDYATAQNDCDALNRMSPGSDEANTAYGALYTATEQWEKAIPYYSELIKKKPSADLYSARAVCYLMTQKLNEASADIAAGLELDPDNGELYLYRGYLNKLRYRKDDARNDVRKAFELSEKE</sequence>
<name>A0A4P7VCH3_9BACT</name>
<dbReference type="Proteomes" id="UP000297031">
    <property type="component" value="Chromosome"/>
</dbReference>
<evidence type="ECO:0000256" key="2">
    <source>
        <dbReference type="ARBA" id="ARBA00022803"/>
    </source>
</evidence>
<dbReference type="PROSITE" id="PS50005">
    <property type="entry name" value="TPR"/>
    <property type="match status" value="1"/>
</dbReference>
<dbReference type="PANTHER" id="PTHR44858">
    <property type="entry name" value="TETRATRICOPEPTIDE REPEAT PROTEIN 6"/>
    <property type="match status" value="1"/>
</dbReference>
<keyword evidence="4" id="KW-0732">Signal</keyword>
<keyword evidence="1" id="KW-0677">Repeat</keyword>
<organism evidence="5 6">
    <name type="scientific">Muribaculum gordoncarteri</name>
    <dbReference type="NCBI Taxonomy" id="2530390"/>
    <lineage>
        <taxon>Bacteria</taxon>
        <taxon>Pseudomonadati</taxon>
        <taxon>Bacteroidota</taxon>
        <taxon>Bacteroidia</taxon>
        <taxon>Bacteroidales</taxon>
        <taxon>Muribaculaceae</taxon>
        <taxon>Muribaculum</taxon>
    </lineage>
</organism>
<evidence type="ECO:0000313" key="5">
    <source>
        <dbReference type="EMBL" id="QCD34852.1"/>
    </source>
</evidence>
<dbReference type="AlphaFoldDB" id="A0A4P7VCH3"/>
<dbReference type="InterPro" id="IPR019734">
    <property type="entry name" value="TPR_rpt"/>
</dbReference>
<gene>
    <name evidence="5" type="ORF">E7746_02650</name>
</gene>
<dbReference type="SUPFAM" id="SSF48452">
    <property type="entry name" value="TPR-like"/>
    <property type="match status" value="2"/>
</dbReference>
<dbReference type="InterPro" id="IPR050498">
    <property type="entry name" value="Ycf3"/>
</dbReference>
<accession>A0A4P7VCH3</accession>
<feature type="repeat" description="TPR" evidence="3">
    <location>
        <begin position="165"/>
        <end position="198"/>
    </location>
</feature>
<evidence type="ECO:0000256" key="1">
    <source>
        <dbReference type="ARBA" id="ARBA00022737"/>
    </source>
</evidence>
<dbReference type="RefSeq" id="WP_136409743.1">
    <property type="nucleotide sequence ID" value="NZ_CP039393.1"/>
</dbReference>
<protein>
    <submittedName>
        <fullName evidence="5">Uncharacterized protein</fullName>
    </submittedName>
</protein>
<proteinExistence type="predicted"/>
<feature type="signal peptide" evidence="4">
    <location>
        <begin position="1"/>
        <end position="21"/>
    </location>
</feature>
<dbReference type="PANTHER" id="PTHR44858:SF1">
    <property type="entry name" value="UDP-N-ACETYLGLUCOSAMINE--PEPTIDE N-ACETYLGLUCOSAMINYLTRANSFERASE SPINDLY-RELATED"/>
    <property type="match status" value="1"/>
</dbReference>
<dbReference type="Gene3D" id="1.25.40.10">
    <property type="entry name" value="Tetratricopeptide repeat domain"/>
    <property type="match status" value="2"/>
</dbReference>
<evidence type="ECO:0000313" key="6">
    <source>
        <dbReference type="Proteomes" id="UP000297031"/>
    </source>
</evidence>
<reference evidence="5 6" key="1">
    <citation type="submission" date="2019-02" db="EMBL/GenBank/DDBJ databases">
        <title>Isolation and identification of novel species under the genus Muribaculum.</title>
        <authorList>
            <person name="Miyake S."/>
            <person name="Ding Y."/>
            <person name="Low A."/>
            <person name="Soh M."/>
            <person name="Seedorf H."/>
        </authorList>
    </citation>
    <scope>NUCLEOTIDE SEQUENCE [LARGE SCALE GENOMIC DNA]</scope>
    <source>
        <strain evidence="5 6">TLL-A4</strain>
    </source>
</reference>